<dbReference type="AlphaFoldDB" id="A0A7V7RKM8"/>
<evidence type="ECO:0000259" key="3">
    <source>
        <dbReference type="PROSITE" id="PS51186"/>
    </source>
</evidence>
<name>A0A7V7RKM8_9BACI</name>
<evidence type="ECO:0000313" key="5">
    <source>
        <dbReference type="Proteomes" id="UP000441354"/>
    </source>
</evidence>
<keyword evidence="2" id="KW-0012">Acyltransferase</keyword>
<keyword evidence="5" id="KW-1185">Reference proteome</keyword>
<dbReference type="InterPro" id="IPR016181">
    <property type="entry name" value="Acyl_CoA_acyltransferase"/>
</dbReference>
<comment type="caution">
    <text evidence="4">The sequence shown here is derived from an EMBL/GenBank/DDBJ whole genome shotgun (WGS) entry which is preliminary data.</text>
</comment>
<feature type="domain" description="N-acetyltransferase" evidence="3">
    <location>
        <begin position="6"/>
        <end position="167"/>
    </location>
</feature>
<proteinExistence type="predicted"/>
<dbReference type="GO" id="GO:0016747">
    <property type="term" value="F:acyltransferase activity, transferring groups other than amino-acyl groups"/>
    <property type="evidence" value="ECO:0007669"/>
    <property type="project" value="InterPro"/>
</dbReference>
<dbReference type="OrthoDB" id="9799092at2"/>
<evidence type="ECO:0000256" key="1">
    <source>
        <dbReference type="ARBA" id="ARBA00022679"/>
    </source>
</evidence>
<dbReference type="PANTHER" id="PTHR43420">
    <property type="entry name" value="ACETYLTRANSFERASE"/>
    <property type="match status" value="1"/>
</dbReference>
<keyword evidence="1 4" id="KW-0808">Transferase</keyword>
<dbReference type="InterPro" id="IPR050680">
    <property type="entry name" value="YpeA/RimI_acetyltransf"/>
</dbReference>
<dbReference type="RefSeq" id="WP_151574752.1">
    <property type="nucleotide sequence ID" value="NZ_WBOT01000004.1"/>
</dbReference>
<evidence type="ECO:0000256" key="2">
    <source>
        <dbReference type="ARBA" id="ARBA00023315"/>
    </source>
</evidence>
<accession>A0A7V7RKM8</accession>
<gene>
    <name evidence="4" type="ORF">F7732_14575</name>
</gene>
<protein>
    <submittedName>
        <fullName evidence="4">GNAT family N-acetyltransferase</fullName>
    </submittedName>
</protein>
<sequence>MPAASISIRPLLKQDGELYKVHRLEALQQHPEAFAASYEEEKSQSVQSFEERLSSSNAITFGAFAGDELTGSVTLFRESKVKMQHKAYLFAMYVSEEHRGKGIAKTLINEAIKKARECSDIEQLYLTVMSENHSAKRLYESYGFKTYGVETNALKVDGAYYDEDHMMLILRH</sequence>
<dbReference type="PROSITE" id="PS51186">
    <property type="entry name" value="GNAT"/>
    <property type="match status" value="1"/>
</dbReference>
<reference evidence="4 5" key="1">
    <citation type="journal article" date="2014" name="Arch. Microbiol.">
        <title>Bacillus mesophilum sp. nov., strain IITR-54T, a novel 4-chlorobiphenyl dechlorinating bacterium.</title>
        <authorList>
            <person name="Manickam N."/>
            <person name="Singh N.K."/>
            <person name="Bajaj A."/>
            <person name="Kumar R.M."/>
            <person name="Kaur G."/>
            <person name="Kaur N."/>
            <person name="Bala M."/>
            <person name="Kumar A."/>
            <person name="Mayilraj S."/>
        </authorList>
    </citation>
    <scope>NUCLEOTIDE SEQUENCE [LARGE SCALE GENOMIC DNA]</scope>
    <source>
        <strain evidence="4 5">IITR-54</strain>
    </source>
</reference>
<dbReference type="Gene3D" id="3.40.630.30">
    <property type="match status" value="1"/>
</dbReference>
<dbReference type="Pfam" id="PF00583">
    <property type="entry name" value="Acetyltransf_1"/>
    <property type="match status" value="1"/>
</dbReference>
<organism evidence="4 5">
    <name type="scientific">Bacillus mesophilum</name>
    <dbReference type="NCBI Taxonomy" id="1071718"/>
    <lineage>
        <taxon>Bacteria</taxon>
        <taxon>Bacillati</taxon>
        <taxon>Bacillota</taxon>
        <taxon>Bacilli</taxon>
        <taxon>Bacillales</taxon>
        <taxon>Bacillaceae</taxon>
        <taxon>Bacillus</taxon>
    </lineage>
</organism>
<dbReference type="InterPro" id="IPR000182">
    <property type="entry name" value="GNAT_dom"/>
</dbReference>
<dbReference type="CDD" id="cd04301">
    <property type="entry name" value="NAT_SF"/>
    <property type="match status" value="1"/>
</dbReference>
<dbReference type="Proteomes" id="UP000441354">
    <property type="component" value="Unassembled WGS sequence"/>
</dbReference>
<dbReference type="SUPFAM" id="SSF55729">
    <property type="entry name" value="Acyl-CoA N-acyltransferases (Nat)"/>
    <property type="match status" value="1"/>
</dbReference>
<evidence type="ECO:0000313" key="4">
    <source>
        <dbReference type="EMBL" id="KAB2331887.1"/>
    </source>
</evidence>
<dbReference type="EMBL" id="WBOT01000004">
    <property type="protein sequence ID" value="KAB2331887.1"/>
    <property type="molecule type" value="Genomic_DNA"/>
</dbReference>